<dbReference type="RefSeq" id="WP_072400391.1">
    <property type="nucleotide sequence ID" value="NZ_FPKV01000001.1"/>
</dbReference>
<keyword evidence="2" id="KW-1185">Reference proteome</keyword>
<accession>A0A1K2ICV7</accession>
<dbReference type="EMBL" id="FPKV01000001">
    <property type="protein sequence ID" value="SFZ90120.1"/>
    <property type="molecule type" value="Genomic_DNA"/>
</dbReference>
<proteinExistence type="predicted"/>
<reference evidence="1 2" key="1">
    <citation type="submission" date="2016-10" db="EMBL/GenBank/DDBJ databases">
        <authorList>
            <person name="de Groot N.N."/>
        </authorList>
    </citation>
    <scope>NUCLEOTIDE SEQUENCE [LARGE SCALE GENOMIC DNA]</scope>
    <source>
        <strain evidence="1 2">DSM 18180</strain>
    </source>
</reference>
<name>A0A1K2ICV7_9FLAO</name>
<dbReference type="STRING" id="369401.SAMN05428642_101751"/>
<sequence length="59" mass="6872">MAHKHLKGLNTLRFFATFLVIIYHGKHHLNNMGIPFGDGFKILDQGKTAVDFFLYYQVF</sequence>
<dbReference type="Proteomes" id="UP000182544">
    <property type="component" value="Unassembled WGS sequence"/>
</dbReference>
<evidence type="ECO:0000313" key="2">
    <source>
        <dbReference type="Proteomes" id="UP000182544"/>
    </source>
</evidence>
<protein>
    <submittedName>
        <fullName evidence="1">Uncharacterized protein</fullName>
    </submittedName>
</protein>
<gene>
    <name evidence="1" type="ORF">SAMN05428642_101751</name>
</gene>
<organism evidence="1 2">
    <name type="scientific">Flaviramulus basaltis</name>
    <dbReference type="NCBI Taxonomy" id="369401"/>
    <lineage>
        <taxon>Bacteria</taxon>
        <taxon>Pseudomonadati</taxon>
        <taxon>Bacteroidota</taxon>
        <taxon>Flavobacteriia</taxon>
        <taxon>Flavobacteriales</taxon>
        <taxon>Flavobacteriaceae</taxon>
        <taxon>Flaviramulus</taxon>
    </lineage>
</organism>
<dbReference type="OrthoDB" id="290051at2"/>
<dbReference type="AlphaFoldDB" id="A0A1K2ICV7"/>
<evidence type="ECO:0000313" key="1">
    <source>
        <dbReference type="EMBL" id="SFZ90120.1"/>
    </source>
</evidence>